<dbReference type="PANTHER" id="PTHR30055:SF235">
    <property type="entry name" value="TRANSCRIPTIONAL REGULATORY PROTEIN"/>
    <property type="match status" value="1"/>
</dbReference>
<dbReference type="GO" id="GO:0003700">
    <property type="term" value="F:DNA-binding transcription factor activity"/>
    <property type="evidence" value="ECO:0007669"/>
    <property type="project" value="TreeGrafter"/>
</dbReference>
<dbReference type="Proteomes" id="UP000246018">
    <property type="component" value="Unassembled WGS sequence"/>
</dbReference>
<evidence type="ECO:0000313" key="4">
    <source>
        <dbReference type="EMBL" id="PVG82486.1"/>
    </source>
</evidence>
<dbReference type="Gene3D" id="1.10.10.60">
    <property type="entry name" value="Homeodomain-like"/>
    <property type="match status" value="1"/>
</dbReference>
<reference evidence="4 5" key="1">
    <citation type="submission" date="2018-04" db="EMBL/GenBank/DDBJ databases">
        <title>Genome of Nocardioides gansuensis WSJ-1.</title>
        <authorList>
            <person name="Wu S."/>
            <person name="Wang G."/>
        </authorList>
    </citation>
    <scope>NUCLEOTIDE SEQUENCE [LARGE SCALE GENOMIC DNA]</scope>
    <source>
        <strain evidence="4 5">WSJ-1</strain>
    </source>
</reference>
<protein>
    <submittedName>
        <fullName evidence="4">TetR/AcrR family transcriptional regulator</fullName>
    </submittedName>
</protein>
<evidence type="ECO:0000256" key="2">
    <source>
        <dbReference type="PROSITE-ProRule" id="PRU00335"/>
    </source>
</evidence>
<evidence type="ECO:0000313" key="5">
    <source>
        <dbReference type="Proteomes" id="UP000246018"/>
    </source>
</evidence>
<dbReference type="PANTHER" id="PTHR30055">
    <property type="entry name" value="HTH-TYPE TRANSCRIPTIONAL REGULATOR RUTR"/>
    <property type="match status" value="1"/>
</dbReference>
<dbReference type="InterPro" id="IPR036271">
    <property type="entry name" value="Tet_transcr_reg_TetR-rel_C_sf"/>
</dbReference>
<comment type="caution">
    <text evidence="4">The sequence shown here is derived from an EMBL/GenBank/DDBJ whole genome shotgun (WGS) entry which is preliminary data.</text>
</comment>
<dbReference type="Gene3D" id="1.10.357.10">
    <property type="entry name" value="Tetracycline Repressor, domain 2"/>
    <property type="match status" value="1"/>
</dbReference>
<evidence type="ECO:0000259" key="3">
    <source>
        <dbReference type="PROSITE" id="PS50977"/>
    </source>
</evidence>
<gene>
    <name evidence="4" type="ORF">DDE18_13615</name>
</gene>
<dbReference type="OrthoDB" id="3210235at2"/>
<keyword evidence="5" id="KW-1185">Reference proteome</keyword>
<dbReference type="Pfam" id="PF00440">
    <property type="entry name" value="TetR_N"/>
    <property type="match status" value="1"/>
</dbReference>
<dbReference type="Pfam" id="PF17920">
    <property type="entry name" value="TetR_C_16"/>
    <property type="match status" value="1"/>
</dbReference>
<evidence type="ECO:0000256" key="1">
    <source>
        <dbReference type="ARBA" id="ARBA00023125"/>
    </source>
</evidence>
<accession>A0A2T8F9U2</accession>
<dbReference type="InterPro" id="IPR009057">
    <property type="entry name" value="Homeodomain-like_sf"/>
</dbReference>
<dbReference type="RefSeq" id="WP_116572790.1">
    <property type="nucleotide sequence ID" value="NZ_QDGZ01000005.1"/>
</dbReference>
<dbReference type="EMBL" id="QDGZ01000005">
    <property type="protein sequence ID" value="PVG82486.1"/>
    <property type="molecule type" value="Genomic_DNA"/>
</dbReference>
<dbReference type="SUPFAM" id="SSF46689">
    <property type="entry name" value="Homeodomain-like"/>
    <property type="match status" value="1"/>
</dbReference>
<dbReference type="PRINTS" id="PR00455">
    <property type="entry name" value="HTHTETR"/>
</dbReference>
<dbReference type="InterPro" id="IPR041678">
    <property type="entry name" value="TetR_C_16"/>
</dbReference>
<name>A0A2T8F9U2_9ACTN</name>
<dbReference type="SUPFAM" id="SSF48498">
    <property type="entry name" value="Tetracyclin repressor-like, C-terminal domain"/>
    <property type="match status" value="1"/>
</dbReference>
<dbReference type="PROSITE" id="PS50977">
    <property type="entry name" value="HTH_TETR_2"/>
    <property type="match status" value="1"/>
</dbReference>
<dbReference type="AlphaFoldDB" id="A0A2T8F9U2"/>
<organism evidence="4 5">
    <name type="scientific">Nocardioides gansuensis</name>
    <dbReference type="NCBI Taxonomy" id="2138300"/>
    <lineage>
        <taxon>Bacteria</taxon>
        <taxon>Bacillati</taxon>
        <taxon>Actinomycetota</taxon>
        <taxon>Actinomycetes</taxon>
        <taxon>Propionibacteriales</taxon>
        <taxon>Nocardioidaceae</taxon>
        <taxon>Nocardioides</taxon>
    </lineage>
</organism>
<sequence length="196" mass="21173">MSTAGRRGRRPGNPETRTAILDAAREAFAASGFRGTTIRGVASAAGVDPALVHHYFGSKDDLFVASLRLPVDPRERLAPALVGGPDGAAERLLRVFLSVWDDPANRLPLLAVVRGMFDPAGHRLLTEGFLPAVVLPIGRALGVDEPERRMPVVASQLIGLIMARYVLELEPIASMAEEEIIRVYAPTIQRYLTGDI</sequence>
<proteinExistence type="predicted"/>
<keyword evidence="1 2" id="KW-0238">DNA-binding</keyword>
<feature type="DNA-binding region" description="H-T-H motif" evidence="2">
    <location>
        <begin position="37"/>
        <end position="56"/>
    </location>
</feature>
<feature type="domain" description="HTH tetR-type" evidence="3">
    <location>
        <begin position="14"/>
        <end position="74"/>
    </location>
</feature>
<dbReference type="GO" id="GO:0000976">
    <property type="term" value="F:transcription cis-regulatory region binding"/>
    <property type="evidence" value="ECO:0007669"/>
    <property type="project" value="TreeGrafter"/>
</dbReference>
<dbReference type="InterPro" id="IPR001647">
    <property type="entry name" value="HTH_TetR"/>
</dbReference>
<dbReference type="InterPro" id="IPR050109">
    <property type="entry name" value="HTH-type_TetR-like_transc_reg"/>
</dbReference>